<dbReference type="GO" id="GO:0036126">
    <property type="term" value="C:sperm flagellum"/>
    <property type="evidence" value="ECO:0007669"/>
    <property type="project" value="TreeGrafter"/>
</dbReference>
<feature type="region of interest" description="Disordered" evidence="2">
    <location>
        <begin position="282"/>
        <end position="376"/>
    </location>
</feature>
<feature type="compositionally biased region" description="Polar residues" evidence="2">
    <location>
        <begin position="161"/>
        <end position="177"/>
    </location>
</feature>
<dbReference type="PANTHER" id="PTHR31516:SF9">
    <property type="entry name" value="STABILIZER OF AXONEMAL MICROTUBULES 1"/>
    <property type="match status" value="1"/>
</dbReference>
<dbReference type="InterPro" id="IPR033336">
    <property type="entry name" value="SAXO1/2"/>
</dbReference>
<dbReference type="GeneTree" id="ENSGT01030000236063"/>
<dbReference type="GO" id="GO:0005879">
    <property type="term" value="C:axonemal microtubule"/>
    <property type="evidence" value="ECO:0007669"/>
    <property type="project" value="TreeGrafter"/>
</dbReference>
<dbReference type="GO" id="GO:0005814">
    <property type="term" value="C:centriole"/>
    <property type="evidence" value="ECO:0007669"/>
    <property type="project" value="TreeGrafter"/>
</dbReference>
<dbReference type="Pfam" id="PF05217">
    <property type="entry name" value="SAXO1-2"/>
    <property type="match status" value="2"/>
</dbReference>
<dbReference type="Proteomes" id="UP000694546">
    <property type="component" value="Chromosome 17"/>
</dbReference>
<evidence type="ECO:0000313" key="4">
    <source>
        <dbReference type="Proteomes" id="UP000694546"/>
    </source>
</evidence>
<dbReference type="GO" id="GO:0008017">
    <property type="term" value="F:microtubule binding"/>
    <property type="evidence" value="ECO:0007669"/>
    <property type="project" value="InterPro"/>
</dbReference>
<evidence type="ECO:0000256" key="1">
    <source>
        <dbReference type="ARBA" id="ARBA00008738"/>
    </source>
</evidence>
<dbReference type="GO" id="GO:0036064">
    <property type="term" value="C:ciliary basal body"/>
    <property type="evidence" value="ECO:0007669"/>
    <property type="project" value="TreeGrafter"/>
</dbReference>
<feature type="region of interest" description="Disordered" evidence="2">
    <location>
        <begin position="107"/>
        <end position="188"/>
    </location>
</feature>
<evidence type="ECO:0000313" key="3">
    <source>
        <dbReference type="Ensembl" id="ENSGMOP00000029141.1"/>
    </source>
</evidence>
<dbReference type="PANTHER" id="PTHR31516">
    <property type="entry name" value="STABILIZER OF AXONEMAL MICROTUBULES 2"/>
    <property type="match status" value="1"/>
</dbReference>
<evidence type="ECO:0000256" key="2">
    <source>
        <dbReference type="SAM" id="MobiDB-lite"/>
    </source>
</evidence>
<organism evidence="3 4">
    <name type="scientific">Gadus morhua</name>
    <name type="common">Atlantic cod</name>
    <dbReference type="NCBI Taxonomy" id="8049"/>
    <lineage>
        <taxon>Eukaryota</taxon>
        <taxon>Metazoa</taxon>
        <taxon>Chordata</taxon>
        <taxon>Craniata</taxon>
        <taxon>Vertebrata</taxon>
        <taxon>Euteleostomi</taxon>
        <taxon>Actinopterygii</taxon>
        <taxon>Neopterygii</taxon>
        <taxon>Teleostei</taxon>
        <taxon>Neoteleostei</taxon>
        <taxon>Acanthomorphata</taxon>
        <taxon>Zeiogadaria</taxon>
        <taxon>Gadariae</taxon>
        <taxon>Gadiformes</taxon>
        <taxon>Gadoidei</taxon>
        <taxon>Gadidae</taxon>
        <taxon>Gadus</taxon>
    </lineage>
</organism>
<proteinExistence type="inferred from homology"/>
<dbReference type="Ensembl" id="ENSGMOT00000032971.1">
    <property type="protein sequence ID" value="ENSGMOP00000029141.1"/>
    <property type="gene ID" value="ENSGMOG00000032765.1"/>
</dbReference>
<keyword evidence="4" id="KW-1185">Reference proteome</keyword>
<feature type="region of interest" description="Disordered" evidence="2">
    <location>
        <begin position="59"/>
        <end position="81"/>
    </location>
</feature>
<feature type="compositionally biased region" description="Pro residues" evidence="2">
    <location>
        <begin position="146"/>
        <end position="158"/>
    </location>
</feature>
<accession>A0A8C5ABM4</accession>
<reference evidence="3" key="1">
    <citation type="submission" date="2025-08" db="UniProtKB">
        <authorList>
            <consortium name="Ensembl"/>
        </authorList>
    </citation>
    <scope>IDENTIFICATION</scope>
</reference>
<sequence length="376" mass="41507">PAGAWGRSPASFASTTEFRDQYRAWPLPARLQPQTREYRAPEGDMAPLLSTTRAHFGEHRGVQRPPGARPAREASVRSSVRSTMKEDFRAWTTVRLLPVAPPPQELEWPRGPFARTTTARASYTPKAKKENSFSQYRPPAARPRRPPAQPACHPPGPPLTGVNTGHTDSRGQPSGTARSLEPAAAWGRSPASFASTTEFRDQYRAWPLPARLQPQTREHRAPEGDMAPLLSTTRAHFGEHRGLQRPPGAWPAREASVRSSVRSTMKEDFRAWTTVRRLPVAPPPQELEWPRGPSARTTTARASYTPKAAQRSLSCKPRPRPPNTGPPMEKASVYRASFTAPRGPVRDGAPPRGHGGVMEVRLRDRRSADAISNEPA</sequence>
<reference evidence="3" key="2">
    <citation type="submission" date="2025-09" db="UniProtKB">
        <authorList>
            <consortium name="Ensembl"/>
        </authorList>
    </citation>
    <scope>IDENTIFICATION</scope>
</reference>
<protein>
    <submittedName>
        <fullName evidence="3">Uncharacterized protein</fullName>
    </submittedName>
</protein>
<feature type="compositionally biased region" description="Low complexity" evidence="2">
    <location>
        <begin position="294"/>
        <end position="303"/>
    </location>
</feature>
<comment type="similarity">
    <text evidence="1">Belongs to the FAM154 family.</text>
</comment>
<dbReference type="AlphaFoldDB" id="A0A8C5ABM4"/>
<name>A0A8C5ABM4_GADMO</name>